<evidence type="ECO:0000313" key="7">
    <source>
        <dbReference type="Proteomes" id="UP001221142"/>
    </source>
</evidence>
<name>A0AAD7BE47_9AGAR</name>
<accession>A0AAD7BE47</accession>
<gene>
    <name evidence="6" type="ORF">FB45DRAFT_1103352</name>
</gene>
<sequence>MVERCASFTRVCETFSSSFVWMISLPLPLPGLALTEPEQWNNEWEAVLRRPMMTPEFCFSSMLNDNQQLGLDICLDAYPDLLSGTCAVQRTLTVEALQSFSNRDFENRWMRATPDARRKHLLAALAAVCSKARNLNGARAYCAPEIRLMRLRLSGTVFIDLLRSAMLDDVTYIPSTPRYVSHPKWDEFAALQGARNSDDLERVSLAEMMVLRTKFICYFLHFTLCSFHGLEYPVLMVTKEHKSIERAKDPQAAEHKKREREIFGTEAAKARRAFEIASTRERTAQRVGWCSYMGCAKHEPEDGSVKFTRCEQCFENMQRQVLYCSSKCQQADWKLRHREVCGKSLTFDAVATLPEHPANSNLAVHADLDGGPPWTGSDQQVVAHVYKSTNLASGGG</sequence>
<dbReference type="PROSITE" id="PS50865">
    <property type="entry name" value="ZF_MYND_2"/>
    <property type="match status" value="1"/>
</dbReference>
<evidence type="ECO:0000313" key="6">
    <source>
        <dbReference type="EMBL" id="KAJ7618005.1"/>
    </source>
</evidence>
<evidence type="ECO:0000256" key="2">
    <source>
        <dbReference type="ARBA" id="ARBA00022771"/>
    </source>
</evidence>
<keyword evidence="7" id="KW-1185">Reference proteome</keyword>
<dbReference type="EMBL" id="JARKIF010000020">
    <property type="protein sequence ID" value="KAJ7618005.1"/>
    <property type="molecule type" value="Genomic_DNA"/>
</dbReference>
<evidence type="ECO:0000256" key="1">
    <source>
        <dbReference type="ARBA" id="ARBA00022723"/>
    </source>
</evidence>
<keyword evidence="3" id="KW-0862">Zinc</keyword>
<evidence type="ECO:0000259" key="5">
    <source>
        <dbReference type="PROSITE" id="PS50865"/>
    </source>
</evidence>
<evidence type="ECO:0000256" key="3">
    <source>
        <dbReference type="ARBA" id="ARBA00022833"/>
    </source>
</evidence>
<feature type="domain" description="MYND-type" evidence="5">
    <location>
        <begin position="292"/>
        <end position="341"/>
    </location>
</feature>
<keyword evidence="2 4" id="KW-0863">Zinc-finger</keyword>
<dbReference type="AlphaFoldDB" id="A0AAD7BE47"/>
<dbReference type="Gene3D" id="6.10.140.2220">
    <property type="match status" value="1"/>
</dbReference>
<proteinExistence type="predicted"/>
<dbReference type="Proteomes" id="UP001221142">
    <property type="component" value="Unassembled WGS sequence"/>
</dbReference>
<dbReference type="Pfam" id="PF01753">
    <property type="entry name" value="zf-MYND"/>
    <property type="match status" value="1"/>
</dbReference>
<dbReference type="GO" id="GO:0008270">
    <property type="term" value="F:zinc ion binding"/>
    <property type="evidence" value="ECO:0007669"/>
    <property type="project" value="UniProtKB-KW"/>
</dbReference>
<reference evidence="6" key="1">
    <citation type="submission" date="2023-03" db="EMBL/GenBank/DDBJ databases">
        <title>Massive genome expansion in bonnet fungi (Mycena s.s.) driven by repeated elements and novel gene families across ecological guilds.</title>
        <authorList>
            <consortium name="Lawrence Berkeley National Laboratory"/>
            <person name="Harder C.B."/>
            <person name="Miyauchi S."/>
            <person name="Viragh M."/>
            <person name="Kuo A."/>
            <person name="Thoen E."/>
            <person name="Andreopoulos B."/>
            <person name="Lu D."/>
            <person name="Skrede I."/>
            <person name="Drula E."/>
            <person name="Henrissat B."/>
            <person name="Morin E."/>
            <person name="Kohler A."/>
            <person name="Barry K."/>
            <person name="LaButti K."/>
            <person name="Morin E."/>
            <person name="Salamov A."/>
            <person name="Lipzen A."/>
            <person name="Mereny Z."/>
            <person name="Hegedus B."/>
            <person name="Baldrian P."/>
            <person name="Stursova M."/>
            <person name="Weitz H."/>
            <person name="Taylor A."/>
            <person name="Grigoriev I.V."/>
            <person name="Nagy L.G."/>
            <person name="Martin F."/>
            <person name="Kauserud H."/>
        </authorList>
    </citation>
    <scope>NUCLEOTIDE SEQUENCE</scope>
    <source>
        <strain evidence="6">9284</strain>
    </source>
</reference>
<comment type="caution">
    <text evidence="6">The sequence shown here is derived from an EMBL/GenBank/DDBJ whole genome shotgun (WGS) entry which is preliminary data.</text>
</comment>
<protein>
    <recommendedName>
        <fullName evidence="5">MYND-type domain-containing protein</fullName>
    </recommendedName>
</protein>
<keyword evidence="1" id="KW-0479">Metal-binding</keyword>
<evidence type="ECO:0000256" key="4">
    <source>
        <dbReference type="PROSITE-ProRule" id="PRU00134"/>
    </source>
</evidence>
<organism evidence="6 7">
    <name type="scientific">Roridomyces roridus</name>
    <dbReference type="NCBI Taxonomy" id="1738132"/>
    <lineage>
        <taxon>Eukaryota</taxon>
        <taxon>Fungi</taxon>
        <taxon>Dikarya</taxon>
        <taxon>Basidiomycota</taxon>
        <taxon>Agaricomycotina</taxon>
        <taxon>Agaricomycetes</taxon>
        <taxon>Agaricomycetidae</taxon>
        <taxon>Agaricales</taxon>
        <taxon>Marasmiineae</taxon>
        <taxon>Mycenaceae</taxon>
        <taxon>Roridomyces</taxon>
    </lineage>
</organism>
<dbReference type="SUPFAM" id="SSF144232">
    <property type="entry name" value="HIT/MYND zinc finger-like"/>
    <property type="match status" value="1"/>
</dbReference>
<dbReference type="InterPro" id="IPR002893">
    <property type="entry name" value="Znf_MYND"/>
</dbReference>